<evidence type="ECO:0000256" key="3">
    <source>
        <dbReference type="ARBA" id="ARBA00021007"/>
    </source>
</evidence>
<feature type="transmembrane region" description="Helical" evidence="9">
    <location>
        <begin position="12"/>
        <end position="34"/>
    </location>
</feature>
<keyword evidence="7 9" id="KW-0472">Membrane</keyword>
<feature type="transmembrane region" description="Helical" evidence="9">
    <location>
        <begin position="46"/>
        <end position="64"/>
    </location>
</feature>
<evidence type="ECO:0000256" key="5">
    <source>
        <dbReference type="ARBA" id="ARBA00022692"/>
    </source>
</evidence>
<keyword evidence="5 9" id="KW-0812">Transmembrane</keyword>
<dbReference type="EMBL" id="KF612619">
    <property type="protein sequence ID" value="AHG26196.1"/>
    <property type="molecule type" value="Genomic_DNA"/>
</dbReference>
<evidence type="ECO:0000313" key="15">
    <source>
        <dbReference type="EMBL" id="AHG26199.1"/>
    </source>
</evidence>
<reference evidence="14" key="1">
    <citation type="submission" date="2013-09" db="EMBL/GenBank/DDBJ databases">
        <title>New mitochondrial and nuclear primers for the Mediterranean marine bivalve Pinna nobilis.</title>
        <authorList>
            <person name="Sanna D."/>
            <person name="Dedola G.L."/>
            <person name="Curini-Galletti M."/>
            <person name="Casu M."/>
        </authorList>
    </citation>
    <scope>NUCLEOTIDE SEQUENCE</scope>
    <source>
        <strain evidence="13">CPA4</strain>
        <strain evidence="14">CPC07</strain>
        <strain evidence="15">CPC08</strain>
        <strain evidence="12">MAR31b</strain>
        <strain evidence="10">ORS2</strain>
        <strain evidence="11">ORS5</strain>
        <strain evidence="16">VEN25</strain>
    </source>
</reference>
<sequence length="68" mass="7884">VALWGQKFLDPLSLHFFHFAILFVVWDVEVVLLIPLMKVMSLGVGASIWSLWGFLVVLWVGLYYELME</sequence>
<comment type="function">
    <text evidence="9">Core subunit of the mitochondrial membrane respiratory chain NADH dehydrogenase (Complex I) which catalyzes electron transfer from NADH through the respiratory chain, using ubiquinone as an electron acceptor. Essential for the catalytic activity of complex I.</text>
</comment>
<dbReference type="AlphaFoldDB" id="W0LT28"/>
<organism evidence="14">
    <name type="scientific">Pinna nobilis</name>
    <name type="common">Noble pen shell</name>
    <dbReference type="NCBI Taxonomy" id="111169"/>
    <lineage>
        <taxon>Eukaryota</taxon>
        <taxon>Metazoa</taxon>
        <taxon>Spiralia</taxon>
        <taxon>Lophotrochozoa</taxon>
        <taxon>Mollusca</taxon>
        <taxon>Bivalvia</taxon>
        <taxon>Autobranchia</taxon>
        <taxon>Pteriomorphia</taxon>
        <taxon>Pterioida</taxon>
        <taxon>Pinnoidea</taxon>
        <taxon>Pinnidae</taxon>
        <taxon>Pinna</taxon>
    </lineage>
</organism>
<keyword evidence="9" id="KW-0679">Respiratory chain</keyword>
<evidence type="ECO:0000313" key="16">
    <source>
        <dbReference type="EMBL" id="AHG26206.1"/>
    </source>
</evidence>
<keyword evidence="9" id="KW-0249">Electron transport</keyword>
<comment type="subcellular location">
    <subcellularLocation>
        <location evidence="1">Membrane</location>
    </subcellularLocation>
    <subcellularLocation>
        <location evidence="9">Mitochondrion membrane</location>
        <topology evidence="9">Multi-pass membrane protein</topology>
    </subcellularLocation>
</comment>
<dbReference type="EC" id="7.1.1.2" evidence="9"/>
<dbReference type="EMBL" id="KF612607">
    <property type="protein sequence ID" value="AHG26184.1"/>
    <property type="molecule type" value="Genomic_DNA"/>
</dbReference>
<keyword evidence="9 14" id="KW-0496">Mitochondrion</keyword>
<protein>
    <recommendedName>
        <fullName evidence="3 9">NADH-ubiquinone oxidoreductase chain 3</fullName>
        <ecNumber evidence="9">7.1.1.2</ecNumber>
    </recommendedName>
</protein>
<feature type="non-terminal residue" evidence="14">
    <location>
        <position position="68"/>
    </location>
</feature>
<proteinExistence type="inferred from homology"/>
<keyword evidence="4 9" id="KW-0813">Transport</keyword>
<dbReference type="EMBL" id="KF612629">
    <property type="protein sequence ID" value="AHG26206.1"/>
    <property type="molecule type" value="Genomic_DNA"/>
</dbReference>
<comment type="catalytic activity">
    <reaction evidence="8 9">
        <text>a ubiquinone + NADH + 5 H(+)(in) = a ubiquinol + NAD(+) + 4 H(+)(out)</text>
        <dbReference type="Rhea" id="RHEA:29091"/>
        <dbReference type="Rhea" id="RHEA-COMP:9565"/>
        <dbReference type="Rhea" id="RHEA-COMP:9566"/>
        <dbReference type="ChEBI" id="CHEBI:15378"/>
        <dbReference type="ChEBI" id="CHEBI:16389"/>
        <dbReference type="ChEBI" id="CHEBI:17976"/>
        <dbReference type="ChEBI" id="CHEBI:57540"/>
        <dbReference type="ChEBI" id="CHEBI:57945"/>
        <dbReference type="EC" id="7.1.1.2"/>
    </reaction>
</comment>
<accession>W0LT28</accession>
<keyword evidence="6 9" id="KW-1133">Transmembrane helix</keyword>
<dbReference type="InterPro" id="IPR000440">
    <property type="entry name" value="NADH_UbQ/plastoQ_OxRdtase_su3"/>
</dbReference>
<dbReference type="GO" id="GO:0008137">
    <property type="term" value="F:NADH dehydrogenase (ubiquinone) activity"/>
    <property type="evidence" value="ECO:0007669"/>
    <property type="project" value="UniProtKB-UniRule"/>
</dbReference>
<evidence type="ECO:0000256" key="6">
    <source>
        <dbReference type="ARBA" id="ARBA00022989"/>
    </source>
</evidence>
<feature type="non-terminal residue" evidence="14">
    <location>
        <position position="1"/>
    </location>
</feature>
<evidence type="ECO:0000313" key="14">
    <source>
        <dbReference type="EMBL" id="AHG26198.1"/>
    </source>
</evidence>
<dbReference type="GO" id="GO:0031966">
    <property type="term" value="C:mitochondrial membrane"/>
    <property type="evidence" value="ECO:0007669"/>
    <property type="project" value="UniProtKB-SubCell"/>
</dbReference>
<dbReference type="EMBL" id="KF612605">
    <property type="protein sequence ID" value="AHG26182.1"/>
    <property type="molecule type" value="Genomic_DNA"/>
</dbReference>
<dbReference type="EMBL" id="KF612621">
    <property type="protein sequence ID" value="AHG26198.1"/>
    <property type="molecule type" value="Genomic_DNA"/>
</dbReference>
<geneLocation type="mitochondrion" evidence="14"/>
<evidence type="ECO:0000256" key="1">
    <source>
        <dbReference type="ARBA" id="ARBA00004370"/>
    </source>
</evidence>
<evidence type="ECO:0000256" key="2">
    <source>
        <dbReference type="ARBA" id="ARBA00008472"/>
    </source>
</evidence>
<dbReference type="EMBL" id="KF612622">
    <property type="protein sequence ID" value="AHG26199.1"/>
    <property type="molecule type" value="Genomic_DNA"/>
</dbReference>
<dbReference type="Gene3D" id="1.20.58.1610">
    <property type="entry name" value="NADH:ubiquinone/plastoquinone oxidoreductase, chain 3"/>
    <property type="match status" value="1"/>
</dbReference>
<gene>
    <name evidence="14" type="primary">NAD3</name>
</gene>
<evidence type="ECO:0000256" key="9">
    <source>
        <dbReference type="RuleBase" id="RU003640"/>
    </source>
</evidence>
<evidence type="ECO:0000313" key="11">
    <source>
        <dbReference type="EMBL" id="AHG26184.1"/>
    </source>
</evidence>
<keyword evidence="9" id="KW-0520">NAD</keyword>
<evidence type="ECO:0000313" key="12">
    <source>
        <dbReference type="EMBL" id="AHG26192.1"/>
    </source>
</evidence>
<name>W0LT28_PINNO</name>
<evidence type="ECO:0000256" key="7">
    <source>
        <dbReference type="ARBA" id="ARBA00023136"/>
    </source>
</evidence>
<evidence type="ECO:0000256" key="4">
    <source>
        <dbReference type="ARBA" id="ARBA00022448"/>
    </source>
</evidence>
<evidence type="ECO:0000313" key="10">
    <source>
        <dbReference type="EMBL" id="AHG26182.1"/>
    </source>
</evidence>
<evidence type="ECO:0000313" key="13">
    <source>
        <dbReference type="EMBL" id="AHG26196.1"/>
    </source>
</evidence>
<dbReference type="InterPro" id="IPR038430">
    <property type="entry name" value="NDAH_ubi_oxred_su3_sf"/>
</dbReference>
<dbReference type="EMBL" id="KF612615">
    <property type="protein sequence ID" value="AHG26192.1"/>
    <property type="molecule type" value="Genomic_DNA"/>
</dbReference>
<keyword evidence="9" id="KW-1278">Translocase</keyword>
<evidence type="ECO:0000256" key="8">
    <source>
        <dbReference type="ARBA" id="ARBA00049551"/>
    </source>
</evidence>
<keyword evidence="9" id="KW-0830">Ubiquinone</keyword>
<comment type="similarity">
    <text evidence="2 9">Belongs to the complex I subunit 3 family.</text>
</comment>
<dbReference type="Pfam" id="PF00507">
    <property type="entry name" value="Oxidored_q4"/>
    <property type="match status" value="1"/>
</dbReference>